<evidence type="ECO:0000256" key="4">
    <source>
        <dbReference type="ARBA" id="ARBA00011894"/>
    </source>
</evidence>
<dbReference type="GO" id="GO:0005525">
    <property type="term" value="F:GTP binding"/>
    <property type="evidence" value="ECO:0007669"/>
    <property type="project" value="UniProtKB-KW"/>
</dbReference>
<organism evidence="12">
    <name type="scientific">Grammatophora oceanica</name>
    <dbReference type="NCBI Taxonomy" id="210454"/>
    <lineage>
        <taxon>Eukaryota</taxon>
        <taxon>Sar</taxon>
        <taxon>Stramenopiles</taxon>
        <taxon>Ochrophyta</taxon>
        <taxon>Bacillariophyta</taxon>
        <taxon>Fragilariophyceae</taxon>
        <taxon>Fragilariophycidae</taxon>
        <taxon>Rhabdonematales</taxon>
        <taxon>Grammatophoraceae</taxon>
        <taxon>Grammatophora</taxon>
    </lineage>
</organism>
<evidence type="ECO:0000256" key="6">
    <source>
        <dbReference type="ARBA" id="ARBA00022676"/>
    </source>
</evidence>
<keyword evidence="8" id="KW-0547">Nucleotide-binding</keyword>
<evidence type="ECO:0000256" key="1">
    <source>
        <dbReference type="ARBA" id="ARBA00001946"/>
    </source>
</evidence>
<dbReference type="InterPro" id="IPR050054">
    <property type="entry name" value="UPRTase/APRTase"/>
</dbReference>
<dbReference type="EC" id="2.4.2.9" evidence="4"/>
<reference evidence="12" key="1">
    <citation type="submission" date="2021-01" db="EMBL/GenBank/DDBJ databases">
        <authorList>
            <person name="Corre E."/>
            <person name="Pelletier E."/>
            <person name="Niang G."/>
            <person name="Scheremetjew M."/>
            <person name="Finn R."/>
            <person name="Kale V."/>
            <person name="Holt S."/>
            <person name="Cochrane G."/>
            <person name="Meng A."/>
            <person name="Brown T."/>
            <person name="Cohen L."/>
        </authorList>
    </citation>
    <scope>NUCLEOTIDE SEQUENCE</scope>
    <source>
        <strain evidence="12">CCMP 410</strain>
    </source>
</reference>
<gene>
    <name evidence="12" type="ORF">GOCE00092_LOCUS23568</name>
</gene>
<dbReference type="SUPFAM" id="SSF53271">
    <property type="entry name" value="PRTase-like"/>
    <property type="match status" value="1"/>
</dbReference>
<feature type="region of interest" description="Disordered" evidence="10">
    <location>
        <begin position="242"/>
        <end position="265"/>
    </location>
</feature>
<evidence type="ECO:0000259" key="11">
    <source>
        <dbReference type="Pfam" id="PF14681"/>
    </source>
</evidence>
<comment type="pathway">
    <text evidence="2">Pyrimidine metabolism; UMP biosynthesis via salvage pathway; UMP from uracil: step 1/1.</text>
</comment>
<keyword evidence="7" id="KW-0808">Transferase</keyword>
<dbReference type="CDD" id="cd06223">
    <property type="entry name" value="PRTases_typeI"/>
    <property type="match status" value="1"/>
</dbReference>
<keyword evidence="5" id="KW-0021">Allosteric enzyme</keyword>
<accession>A0A7S1YJI7</accession>
<keyword evidence="6" id="KW-0328">Glycosyltransferase</keyword>
<evidence type="ECO:0000313" key="12">
    <source>
        <dbReference type="EMBL" id="CAD9304559.1"/>
    </source>
</evidence>
<dbReference type="GO" id="GO:0004845">
    <property type="term" value="F:uracil phosphoribosyltransferase activity"/>
    <property type="evidence" value="ECO:0007669"/>
    <property type="project" value="UniProtKB-EC"/>
</dbReference>
<comment type="cofactor">
    <cofactor evidence="1">
        <name>Mg(2+)</name>
        <dbReference type="ChEBI" id="CHEBI:18420"/>
    </cofactor>
</comment>
<protein>
    <recommendedName>
        <fullName evidence="4">uracil phosphoribosyltransferase</fullName>
        <ecNumber evidence="4">2.4.2.9</ecNumber>
    </recommendedName>
</protein>
<evidence type="ECO:0000256" key="10">
    <source>
        <dbReference type="SAM" id="MobiDB-lite"/>
    </source>
</evidence>
<dbReference type="Gene3D" id="3.40.50.2020">
    <property type="match status" value="1"/>
</dbReference>
<evidence type="ECO:0000256" key="3">
    <source>
        <dbReference type="ARBA" id="ARBA00009516"/>
    </source>
</evidence>
<dbReference type="AlphaFoldDB" id="A0A7S1YJI7"/>
<proteinExistence type="inferred from homology"/>
<evidence type="ECO:0000256" key="9">
    <source>
        <dbReference type="ARBA" id="ARBA00023134"/>
    </source>
</evidence>
<dbReference type="NCBIfam" id="NF001097">
    <property type="entry name" value="PRK00129.1"/>
    <property type="match status" value="1"/>
</dbReference>
<dbReference type="EMBL" id="HBGK01044817">
    <property type="protein sequence ID" value="CAD9304559.1"/>
    <property type="molecule type" value="Transcribed_RNA"/>
</dbReference>
<evidence type="ECO:0000256" key="7">
    <source>
        <dbReference type="ARBA" id="ARBA00022679"/>
    </source>
</evidence>
<dbReference type="InterPro" id="IPR029057">
    <property type="entry name" value="PRTase-like"/>
</dbReference>
<evidence type="ECO:0000256" key="2">
    <source>
        <dbReference type="ARBA" id="ARBA00005180"/>
    </source>
</evidence>
<feature type="domain" description="Phosphoribosyltransferase" evidence="11">
    <location>
        <begin position="26"/>
        <end position="238"/>
    </location>
</feature>
<dbReference type="PANTHER" id="PTHR32315:SF4">
    <property type="entry name" value="URACIL PHOSPHORIBOSYLTRANSFERASE, CHLOROPLASTIC"/>
    <property type="match status" value="1"/>
</dbReference>
<dbReference type="PANTHER" id="PTHR32315">
    <property type="entry name" value="ADENINE PHOSPHORIBOSYLTRANSFERASE"/>
    <property type="match status" value="1"/>
</dbReference>
<evidence type="ECO:0000256" key="8">
    <source>
        <dbReference type="ARBA" id="ARBA00022741"/>
    </source>
</evidence>
<comment type="similarity">
    <text evidence="3">Belongs to the UPRTase family.</text>
</comment>
<keyword evidence="9" id="KW-0342">GTP-binding</keyword>
<name>A0A7S1YJI7_9STRA</name>
<sequence length="265" mass="28852">MCTATDVENGNNGPVALSNMANVHTSSHPVLRHKITILRSSETTSPGQFRSVLREVTYHLGYEATSTLHTKNVDITVPKITNSTLAADAVESYAHGDQLTDRVALIPILRSGLGMAESMLELLPNASVHHIGMYKNKVTGMPVQYYNRLPRKCLADVAYVLDPIIATSNTITSVVGILKKWGVPKIHVVSVIASQDGVQKLMEAHPDIHLTSGTVDERLSEDGSCFPGMGDMGDRLFNSLPAEDEDEEALVHPSKRKRTMSEAEP</sequence>
<evidence type="ECO:0000256" key="5">
    <source>
        <dbReference type="ARBA" id="ARBA00022533"/>
    </source>
</evidence>
<dbReference type="InterPro" id="IPR000836">
    <property type="entry name" value="PRTase_dom"/>
</dbReference>
<dbReference type="Pfam" id="PF14681">
    <property type="entry name" value="UPRTase"/>
    <property type="match status" value="1"/>
</dbReference>